<organism evidence="2 3">
    <name type="scientific">Salix purpurea</name>
    <name type="common">Purple osier willow</name>
    <dbReference type="NCBI Taxonomy" id="77065"/>
    <lineage>
        <taxon>Eukaryota</taxon>
        <taxon>Viridiplantae</taxon>
        <taxon>Streptophyta</taxon>
        <taxon>Embryophyta</taxon>
        <taxon>Tracheophyta</taxon>
        <taxon>Spermatophyta</taxon>
        <taxon>Magnoliopsida</taxon>
        <taxon>eudicotyledons</taxon>
        <taxon>Gunneridae</taxon>
        <taxon>Pentapetalae</taxon>
        <taxon>rosids</taxon>
        <taxon>fabids</taxon>
        <taxon>Malpighiales</taxon>
        <taxon>Salicaceae</taxon>
        <taxon>Saliceae</taxon>
        <taxon>Salix</taxon>
    </lineage>
</organism>
<dbReference type="OrthoDB" id="1939477at2759"/>
<dbReference type="InterPro" id="IPR028322">
    <property type="entry name" value="PNRC-like_rgn"/>
</dbReference>
<protein>
    <submittedName>
        <fullName evidence="2">SPLICING FACTOR PROLINE- AND GLUTAMINE-RICH-LIKE</fullName>
    </submittedName>
</protein>
<reference evidence="2" key="1">
    <citation type="submission" date="2022-11" db="EMBL/GenBank/DDBJ databases">
        <authorList>
            <person name="Hyden B.L."/>
            <person name="Feng K."/>
            <person name="Yates T."/>
            <person name="Jawdy S."/>
            <person name="Smart L.B."/>
            <person name="Muchero W."/>
        </authorList>
    </citation>
    <scope>NUCLEOTIDE SEQUENCE</scope>
    <source>
        <tissue evidence="2">Shoot tip</tissue>
    </source>
</reference>
<sequence length="261" mass="28828">MEARCAPSIADRHRPISPYKKMKNPPKKISHTAASRSFISRSLENLPPMNYNNYSNNSHGVVLFAPRNDSLHFSYPPPSSPSVLNQHQQNYYHERHAKPLSIPLPISQPRYNSLPSRSLAFSCPPSATRKTNSRPRDQSLTPKKSKQPNTKRVEEPKKQSLIIESTVPLGPDPKDLPKYVSKLLSSSLSSSSSSSGNGVINSTVLMEDFEKFSGSAFALSPHPSSLPLPKFSMRPKLSCSAEAAGIDAGATDNLRRLLRLR</sequence>
<gene>
    <name evidence="2" type="ORF">OIU79_017068</name>
</gene>
<dbReference type="Pfam" id="PF15365">
    <property type="entry name" value="PNRC"/>
    <property type="match status" value="1"/>
</dbReference>
<evidence type="ECO:0000313" key="3">
    <source>
        <dbReference type="Proteomes" id="UP001151532"/>
    </source>
</evidence>
<evidence type="ECO:0000313" key="2">
    <source>
        <dbReference type="EMBL" id="KAJ6773523.1"/>
    </source>
</evidence>
<dbReference type="PANTHER" id="PTHR33670">
    <property type="entry name" value="SPLICING FACTOR, PROLINE- AND GLUTAMINE-RICH-LIKE"/>
    <property type="match status" value="1"/>
</dbReference>
<dbReference type="PANTHER" id="PTHR33670:SF14">
    <property type="entry name" value="T20H2.15 PROTEIN"/>
    <property type="match status" value="1"/>
</dbReference>
<keyword evidence="3" id="KW-1185">Reference proteome</keyword>
<reference evidence="2" key="2">
    <citation type="journal article" date="2023" name="Int. J. Mol. Sci.">
        <title>De Novo Assembly and Annotation of 11 Diverse Shrub Willow (Salix) Genomes Reveals Novel Gene Organization in Sex-Linked Regions.</title>
        <authorList>
            <person name="Hyden B."/>
            <person name="Feng K."/>
            <person name="Yates T.B."/>
            <person name="Jawdy S."/>
            <person name="Cereghino C."/>
            <person name="Smart L.B."/>
            <person name="Muchero W."/>
        </authorList>
    </citation>
    <scope>NUCLEOTIDE SEQUENCE</scope>
    <source>
        <tissue evidence="2">Shoot tip</tissue>
    </source>
</reference>
<feature type="compositionally biased region" description="Basic residues" evidence="1">
    <location>
        <begin position="20"/>
        <end position="30"/>
    </location>
</feature>
<accession>A0A9Q0WVA4</accession>
<name>A0A9Q0WVA4_SALPP</name>
<dbReference type="GO" id="GO:0016071">
    <property type="term" value="P:mRNA metabolic process"/>
    <property type="evidence" value="ECO:0007669"/>
    <property type="project" value="UniProtKB-ARBA"/>
</dbReference>
<evidence type="ECO:0000256" key="1">
    <source>
        <dbReference type="SAM" id="MobiDB-lite"/>
    </source>
</evidence>
<feature type="region of interest" description="Disordered" evidence="1">
    <location>
        <begin position="115"/>
        <end position="169"/>
    </location>
</feature>
<feature type="compositionally biased region" description="Polar residues" evidence="1">
    <location>
        <begin position="138"/>
        <end position="150"/>
    </location>
</feature>
<proteinExistence type="predicted"/>
<dbReference type="AlphaFoldDB" id="A0A9Q0WVA4"/>
<dbReference type="Proteomes" id="UP001151532">
    <property type="component" value="Chromosome 5"/>
</dbReference>
<dbReference type="EMBL" id="JAPFFK010000002">
    <property type="protein sequence ID" value="KAJ6773523.1"/>
    <property type="molecule type" value="Genomic_DNA"/>
</dbReference>
<comment type="caution">
    <text evidence="2">The sequence shown here is derived from an EMBL/GenBank/DDBJ whole genome shotgun (WGS) entry which is preliminary data.</text>
</comment>
<feature type="region of interest" description="Disordered" evidence="1">
    <location>
        <begin position="1"/>
        <end position="30"/>
    </location>
</feature>